<dbReference type="AlphaFoldDB" id="A0A9D1X3C1"/>
<evidence type="ECO:0000256" key="4">
    <source>
        <dbReference type="ARBA" id="ARBA00022695"/>
    </source>
</evidence>
<dbReference type="Pfam" id="PF06144">
    <property type="entry name" value="DNA_pol3_delta"/>
    <property type="match status" value="1"/>
</dbReference>
<comment type="catalytic activity">
    <reaction evidence="8">
        <text>DNA(n) + a 2'-deoxyribonucleoside 5'-triphosphate = DNA(n+1) + diphosphate</text>
        <dbReference type="Rhea" id="RHEA:22508"/>
        <dbReference type="Rhea" id="RHEA-COMP:17339"/>
        <dbReference type="Rhea" id="RHEA-COMP:17340"/>
        <dbReference type="ChEBI" id="CHEBI:33019"/>
        <dbReference type="ChEBI" id="CHEBI:61560"/>
        <dbReference type="ChEBI" id="CHEBI:173112"/>
        <dbReference type="EC" id="2.7.7.7"/>
    </reaction>
</comment>
<dbReference type="EC" id="2.7.7.7" evidence="1"/>
<dbReference type="GO" id="GO:0003677">
    <property type="term" value="F:DNA binding"/>
    <property type="evidence" value="ECO:0007669"/>
    <property type="project" value="InterPro"/>
</dbReference>
<evidence type="ECO:0000259" key="10">
    <source>
        <dbReference type="Pfam" id="PF21694"/>
    </source>
</evidence>
<dbReference type="Gene3D" id="1.10.8.60">
    <property type="match status" value="1"/>
</dbReference>
<evidence type="ECO:0000313" key="12">
    <source>
        <dbReference type="Proteomes" id="UP000886805"/>
    </source>
</evidence>
<accession>A0A9D1X3C1</accession>
<feature type="domain" description="DNA polymerase III delta subunit-like C-terminal" evidence="10">
    <location>
        <begin position="205"/>
        <end position="324"/>
    </location>
</feature>
<organism evidence="11 12">
    <name type="scientific">Candidatus Anaerobutyricum stercoripullorum</name>
    <dbReference type="NCBI Taxonomy" id="2838456"/>
    <lineage>
        <taxon>Bacteria</taxon>
        <taxon>Bacillati</taxon>
        <taxon>Bacillota</taxon>
        <taxon>Clostridia</taxon>
        <taxon>Lachnospirales</taxon>
        <taxon>Lachnospiraceae</taxon>
        <taxon>Anaerobutyricum</taxon>
    </lineage>
</organism>
<gene>
    <name evidence="11" type="primary">holA</name>
    <name evidence="11" type="ORF">H9849_02085</name>
</gene>
<dbReference type="InterPro" id="IPR008921">
    <property type="entry name" value="DNA_pol3_clamp-load_cplx_C"/>
</dbReference>
<evidence type="ECO:0000256" key="1">
    <source>
        <dbReference type="ARBA" id="ARBA00012417"/>
    </source>
</evidence>
<dbReference type="SUPFAM" id="SSF52540">
    <property type="entry name" value="P-loop containing nucleoside triphosphate hydrolases"/>
    <property type="match status" value="1"/>
</dbReference>
<evidence type="ECO:0000259" key="9">
    <source>
        <dbReference type="Pfam" id="PF06144"/>
    </source>
</evidence>
<evidence type="ECO:0000256" key="8">
    <source>
        <dbReference type="ARBA" id="ARBA00049244"/>
    </source>
</evidence>
<proteinExistence type="inferred from homology"/>
<keyword evidence="3 11" id="KW-0808">Transferase</keyword>
<dbReference type="Proteomes" id="UP000886805">
    <property type="component" value="Unassembled WGS sequence"/>
</dbReference>
<dbReference type="Gene3D" id="3.40.50.300">
    <property type="entry name" value="P-loop containing nucleotide triphosphate hydrolases"/>
    <property type="match status" value="1"/>
</dbReference>
<dbReference type="Pfam" id="PF21694">
    <property type="entry name" value="DNA_pol3_delta_C"/>
    <property type="match status" value="1"/>
</dbReference>
<evidence type="ECO:0000256" key="3">
    <source>
        <dbReference type="ARBA" id="ARBA00022679"/>
    </source>
</evidence>
<reference evidence="11" key="1">
    <citation type="journal article" date="2021" name="PeerJ">
        <title>Extensive microbial diversity within the chicken gut microbiome revealed by metagenomics and culture.</title>
        <authorList>
            <person name="Gilroy R."/>
            <person name="Ravi A."/>
            <person name="Getino M."/>
            <person name="Pursley I."/>
            <person name="Horton D.L."/>
            <person name="Alikhan N.F."/>
            <person name="Baker D."/>
            <person name="Gharbi K."/>
            <person name="Hall N."/>
            <person name="Watson M."/>
            <person name="Adriaenssens E.M."/>
            <person name="Foster-Nyarko E."/>
            <person name="Jarju S."/>
            <person name="Secka A."/>
            <person name="Antonio M."/>
            <person name="Oren A."/>
            <person name="Chaudhuri R.R."/>
            <person name="La Ragione R."/>
            <person name="Hildebrand F."/>
            <person name="Pallen M.J."/>
        </authorList>
    </citation>
    <scope>NUCLEOTIDE SEQUENCE</scope>
    <source>
        <strain evidence="11">ChiSxjej3B15-1167</strain>
    </source>
</reference>
<dbReference type="InterPro" id="IPR027417">
    <property type="entry name" value="P-loop_NTPase"/>
</dbReference>
<dbReference type="InterPro" id="IPR010372">
    <property type="entry name" value="DNA_pol3_delta_N"/>
</dbReference>
<evidence type="ECO:0000256" key="5">
    <source>
        <dbReference type="ARBA" id="ARBA00022705"/>
    </source>
</evidence>
<sequence>MKEIRRQIKEREFHKVYLLTGDESYLILQAKQLLLHALVADGDEMNYAVFEESKVDLQQLRELSQTFPLFAEKRVILLDRTGILKSGKEAFLDILNKLPDTTCMILVEPEADKRTKIYKWIKKNGYVGEFLKKDQTEKVLMRWVAALLAKEKKKIRESDVRLFLERVGDDMFQIKNETDKLISYVGERPEIIREDIEAITSGEVQNKIFDLVAAIAEGDKRRALAYYDDLILLKEPPMRILFLIVRQYRILLLISNMRNLHKPDKDIAQAAGIPVFAIRKNASQLRGYTLAMLEHCIASCIQVEEEIKTGRIGDQIGVETLIVGLSERIAP</sequence>
<keyword evidence="4 11" id="KW-0548">Nucleotidyltransferase</keyword>
<comment type="similarity">
    <text evidence="7">Belongs to the DNA polymerase HolA subunit family.</text>
</comment>
<dbReference type="Gene3D" id="1.20.272.10">
    <property type="match status" value="1"/>
</dbReference>
<comment type="caution">
    <text evidence="11">The sequence shown here is derived from an EMBL/GenBank/DDBJ whole genome shotgun (WGS) entry which is preliminary data.</text>
</comment>
<keyword evidence="6" id="KW-0239">DNA-directed DNA polymerase</keyword>
<feature type="domain" description="DNA polymerase III delta N-terminal" evidence="9">
    <location>
        <begin position="17"/>
        <end position="126"/>
    </location>
</feature>
<dbReference type="InterPro" id="IPR048466">
    <property type="entry name" value="DNA_pol3_delta-like_C"/>
</dbReference>
<dbReference type="GO" id="GO:0009360">
    <property type="term" value="C:DNA polymerase III complex"/>
    <property type="evidence" value="ECO:0007669"/>
    <property type="project" value="InterPro"/>
</dbReference>
<evidence type="ECO:0000313" key="11">
    <source>
        <dbReference type="EMBL" id="HIX71790.1"/>
    </source>
</evidence>
<dbReference type="EMBL" id="DXEQ01000059">
    <property type="protein sequence ID" value="HIX71790.1"/>
    <property type="molecule type" value="Genomic_DNA"/>
</dbReference>
<reference evidence="11" key="2">
    <citation type="submission" date="2021-04" db="EMBL/GenBank/DDBJ databases">
        <authorList>
            <person name="Gilroy R."/>
        </authorList>
    </citation>
    <scope>NUCLEOTIDE SEQUENCE</scope>
    <source>
        <strain evidence="11">ChiSxjej3B15-1167</strain>
    </source>
</reference>
<dbReference type="PANTHER" id="PTHR34388:SF1">
    <property type="entry name" value="DNA POLYMERASE III SUBUNIT DELTA"/>
    <property type="match status" value="1"/>
</dbReference>
<evidence type="ECO:0000256" key="7">
    <source>
        <dbReference type="ARBA" id="ARBA00034754"/>
    </source>
</evidence>
<dbReference type="GO" id="GO:0003887">
    <property type="term" value="F:DNA-directed DNA polymerase activity"/>
    <property type="evidence" value="ECO:0007669"/>
    <property type="project" value="UniProtKB-KW"/>
</dbReference>
<dbReference type="SUPFAM" id="SSF48019">
    <property type="entry name" value="post-AAA+ oligomerization domain-like"/>
    <property type="match status" value="1"/>
</dbReference>
<dbReference type="GO" id="GO:0006261">
    <property type="term" value="P:DNA-templated DNA replication"/>
    <property type="evidence" value="ECO:0007669"/>
    <property type="project" value="TreeGrafter"/>
</dbReference>
<evidence type="ECO:0000256" key="6">
    <source>
        <dbReference type="ARBA" id="ARBA00022932"/>
    </source>
</evidence>
<name>A0A9D1X3C1_9FIRM</name>
<protein>
    <recommendedName>
        <fullName evidence="2">DNA polymerase III subunit delta</fullName>
        <ecNumber evidence="1">2.7.7.7</ecNumber>
    </recommendedName>
</protein>
<keyword evidence="5" id="KW-0235">DNA replication</keyword>
<dbReference type="NCBIfam" id="TIGR01128">
    <property type="entry name" value="holA"/>
    <property type="match status" value="1"/>
</dbReference>
<dbReference type="PANTHER" id="PTHR34388">
    <property type="entry name" value="DNA POLYMERASE III SUBUNIT DELTA"/>
    <property type="match status" value="1"/>
</dbReference>
<evidence type="ECO:0000256" key="2">
    <source>
        <dbReference type="ARBA" id="ARBA00017703"/>
    </source>
</evidence>
<dbReference type="InterPro" id="IPR005790">
    <property type="entry name" value="DNA_polIII_delta"/>
</dbReference>